<gene>
    <name evidence="18" type="primary">nudG</name>
    <name evidence="18" type="ORF">KS4_24790</name>
</gene>
<evidence type="ECO:0000256" key="10">
    <source>
        <dbReference type="ARBA" id="ARBA00035861"/>
    </source>
</evidence>
<dbReference type="InterPro" id="IPR047127">
    <property type="entry name" value="MutT-like"/>
</dbReference>
<reference evidence="18 19" key="1">
    <citation type="submission" date="2019-02" db="EMBL/GenBank/DDBJ databases">
        <title>Deep-cultivation of Planctomycetes and their phenomic and genomic characterization uncovers novel biology.</title>
        <authorList>
            <person name="Wiegand S."/>
            <person name="Jogler M."/>
            <person name="Boedeker C."/>
            <person name="Pinto D."/>
            <person name="Vollmers J."/>
            <person name="Rivas-Marin E."/>
            <person name="Kohn T."/>
            <person name="Peeters S.H."/>
            <person name="Heuer A."/>
            <person name="Rast P."/>
            <person name="Oberbeckmann S."/>
            <person name="Bunk B."/>
            <person name="Jeske O."/>
            <person name="Meyerdierks A."/>
            <person name="Storesund J.E."/>
            <person name="Kallscheuer N."/>
            <person name="Luecker S."/>
            <person name="Lage O.M."/>
            <person name="Pohl T."/>
            <person name="Merkel B.J."/>
            <person name="Hornburger P."/>
            <person name="Mueller R.-W."/>
            <person name="Bruemmer F."/>
            <person name="Labrenz M."/>
            <person name="Spormann A.M."/>
            <person name="Op den Camp H."/>
            <person name="Overmann J."/>
            <person name="Amann R."/>
            <person name="Jetten M.S.M."/>
            <person name="Mascher T."/>
            <person name="Medema M.H."/>
            <person name="Devos D.P."/>
            <person name="Kaster A.-K."/>
            <person name="Ovreas L."/>
            <person name="Rohde M."/>
            <person name="Galperin M.Y."/>
            <person name="Jogler C."/>
        </authorList>
    </citation>
    <scope>NUCLEOTIDE SEQUENCE [LARGE SCALE GENOMIC DNA]</scope>
    <source>
        <strain evidence="18 19">KS4</strain>
    </source>
</reference>
<dbReference type="EMBL" id="CP036425">
    <property type="protein sequence ID" value="QDU34410.1"/>
    <property type="molecule type" value="Genomic_DNA"/>
</dbReference>
<keyword evidence="6" id="KW-0227">DNA damage</keyword>
<dbReference type="PROSITE" id="PS51462">
    <property type="entry name" value="NUDIX"/>
    <property type="match status" value="1"/>
</dbReference>
<dbReference type="GO" id="GO:0044716">
    <property type="term" value="F:8-oxo-GDP phosphatase activity"/>
    <property type="evidence" value="ECO:0007669"/>
    <property type="project" value="TreeGrafter"/>
</dbReference>
<evidence type="ECO:0000256" key="13">
    <source>
        <dbReference type="ARBA" id="ARBA00040794"/>
    </source>
</evidence>
<evidence type="ECO:0000256" key="15">
    <source>
        <dbReference type="ARBA" id="ARBA00041979"/>
    </source>
</evidence>
<evidence type="ECO:0000256" key="3">
    <source>
        <dbReference type="ARBA" id="ARBA00022457"/>
    </source>
</evidence>
<dbReference type="InterPro" id="IPR020476">
    <property type="entry name" value="Nudix_hydrolase"/>
</dbReference>
<evidence type="ECO:0000256" key="12">
    <source>
        <dbReference type="ARBA" id="ARBA00038905"/>
    </source>
</evidence>
<evidence type="ECO:0000256" key="1">
    <source>
        <dbReference type="ARBA" id="ARBA00001946"/>
    </source>
</evidence>
<keyword evidence="5" id="KW-0479">Metal-binding</keyword>
<evidence type="ECO:0000313" key="18">
    <source>
        <dbReference type="EMBL" id="QDU34410.1"/>
    </source>
</evidence>
<organism evidence="18 19">
    <name type="scientific">Poriferisphaera corsica</name>
    <dbReference type="NCBI Taxonomy" id="2528020"/>
    <lineage>
        <taxon>Bacteria</taxon>
        <taxon>Pseudomonadati</taxon>
        <taxon>Planctomycetota</taxon>
        <taxon>Phycisphaerae</taxon>
        <taxon>Phycisphaerales</taxon>
        <taxon>Phycisphaeraceae</taxon>
        <taxon>Poriferisphaera</taxon>
    </lineage>
</organism>
<evidence type="ECO:0000256" key="9">
    <source>
        <dbReference type="ARBA" id="ARBA00023204"/>
    </source>
</evidence>
<evidence type="ECO:0000256" key="5">
    <source>
        <dbReference type="ARBA" id="ARBA00022723"/>
    </source>
</evidence>
<keyword evidence="8" id="KW-0460">Magnesium</keyword>
<dbReference type="Proteomes" id="UP000317369">
    <property type="component" value="Chromosome"/>
</dbReference>
<evidence type="ECO:0000256" key="8">
    <source>
        <dbReference type="ARBA" id="ARBA00022842"/>
    </source>
</evidence>
<evidence type="ECO:0000256" key="4">
    <source>
        <dbReference type="ARBA" id="ARBA00022705"/>
    </source>
</evidence>
<evidence type="ECO:0000256" key="14">
    <source>
        <dbReference type="ARBA" id="ARBA00041592"/>
    </source>
</evidence>
<dbReference type="PROSITE" id="PS00893">
    <property type="entry name" value="NUDIX_BOX"/>
    <property type="match status" value="1"/>
</dbReference>
<evidence type="ECO:0000256" key="6">
    <source>
        <dbReference type="ARBA" id="ARBA00022763"/>
    </source>
</evidence>
<evidence type="ECO:0000256" key="2">
    <source>
        <dbReference type="ARBA" id="ARBA00005582"/>
    </source>
</evidence>
<evidence type="ECO:0000256" key="7">
    <source>
        <dbReference type="ARBA" id="ARBA00022801"/>
    </source>
</evidence>
<dbReference type="Gene3D" id="3.90.79.10">
    <property type="entry name" value="Nucleoside Triphosphate Pyrophosphohydrolase"/>
    <property type="match status" value="1"/>
</dbReference>
<dbReference type="InterPro" id="IPR000086">
    <property type="entry name" value="NUDIX_hydrolase_dom"/>
</dbReference>
<comment type="cofactor">
    <cofactor evidence="1">
        <name>Mg(2+)</name>
        <dbReference type="ChEBI" id="CHEBI:18420"/>
    </cofactor>
</comment>
<dbReference type="KEGG" id="pcor:KS4_24790"/>
<dbReference type="Pfam" id="PF14815">
    <property type="entry name" value="NUDIX_4"/>
    <property type="match status" value="1"/>
</dbReference>
<dbReference type="GO" id="GO:0008413">
    <property type="term" value="F:8-oxo-7,8-dihydroguanosine triphosphate pyrophosphatase activity"/>
    <property type="evidence" value="ECO:0007669"/>
    <property type="project" value="TreeGrafter"/>
</dbReference>
<dbReference type="PANTHER" id="PTHR47707">
    <property type="entry name" value="8-OXO-DGTP DIPHOSPHATASE"/>
    <property type="match status" value="1"/>
</dbReference>
<dbReference type="InterPro" id="IPR015797">
    <property type="entry name" value="NUDIX_hydrolase-like_dom_sf"/>
</dbReference>
<keyword evidence="19" id="KW-1185">Reference proteome</keyword>
<feature type="domain" description="Nudix hydrolase" evidence="17">
    <location>
        <begin position="2"/>
        <end position="132"/>
    </location>
</feature>
<dbReference type="GO" id="GO:0046872">
    <property type="term" value="F:metal ion binding"/>
    <property type="evidence" value="ECO:0007669"/>
    <property type="project" value="UniProtKB-KW"/>
</dbReference>
<dbReference type="RefSeq" id="WP_145078199.1">
    <property type="nucleotide sequence ID" value="NZ_CP036425.1"/>
</dbReference>
<dbReference type="InterPro" id="IPR020084">
    <property type="entry name" value="NUDIX_hydrolase_CS"/>
</dbReference>
<keyword evidence="3" id="KW-0515">Mutator protein</keyword>
<dbReference type="EC" id="3.6.1.55" evidence="12"/>
<dbReference type="GO" id="GO:0044715">
    <property type="term" value="F:8-oxo-dGDP phosphatase activity"/>
    <property type="evidence" value="ECO:0007669"/>
    <property type="project" value="TreeGrafter"/>
</dbReference>
<dbReference type="SUPFAM" id="SSF55811">
    <property type="entry name" value="Nudix"/>
    <property type="match status" value="1"/>
</dbReference>
<dbReference type="OrthoDB" id="9810648at2"/>
<evidence type="ECO:0000259" key="17">
    <source>
        <dbReference type="PROSITE" id="PS51462"/>
    </source>
</evidence>
<accession>A0A517YW14</accession>
<dbReference type="PANTHER" id="PTHR47707:SF1">
    <property type="entry name" value="NUDIX HYDROLASE FAMILY PROTEIN"/>
    <property type="match status" value="1"/>
</dbReference>
<comment type="catalytic activity">
    <reaction evidence="11">
        <text>8-oxo-GTP + H2O = 8-oxo-GMP + diphosphate + H(+)</text>
        <dbReference type="Rhea" id="RHEA:67616"/>
        <dbReference type="ChEBI" id="CHEBI:15377"/>
        <dbReference type="ChEBI" id="CHEBI:15378"/>
        <dbReference type="ChEBI" id="CHEBI:33019"/>
        <dbReference type="ChEBI" id="CHEBI:143553"/>
        <dbReference type="ChEBI" id="CHEBI:145694"/>
    </reaction>
</comment>
<keyword evidence="7 18" id="KW-0378">Hydrolase</keyword>
<dbReference type="GO" id="GO:0035539">
    <property type="term" value="F:8-oxo-7,8-dihydrodeoxyguanosine triphosphate pyrophosphatase activity"/>
    <property type="evidence" value="ECO:0007669"/>
    <property type="project" value="UniProtKB-EC"/>
</dbReference>
<dbReference type="GO" id="GO:0006260">
    <property type="term" value="P:DNA replication"/>
    <property type="evidence" value="ECO:0007669"/>
    <property type="project" value="UniProtKB-KW"/>
</dbReference>
<keyword evidence="4" id="KW-0235">DNA replication</keyword>
<dbReference type="PRINTS" id="PR00502">
    <property type="entry name" value="NUDIXFAMILY"/>
</dbReference>
<sequence>MSDVICVAIGVLVDGEGDDVRVLIAKRPESGVLAGYWEFPGGKLEKDETLEDCVVREFAEELGVRVSVTGCLKAVRHEYDYGVVELNPFYCRWESGELENLAVVDHRWVKPNDLRRYQFPEANISLVERVIIDLGGKVALAS</sequence>
<evidence type="ECO:0000313" key="19">
    <source>
        <dbReference type="Proteomes" id="UP000317369"/>
    </source>
</evidence>
<dbReference type="InterPro" id="IPR029119">
    <property type="entry name" value="MutY_C"/>
</dbReference>
<comment type="catalytic activity">
    <reaction evidence="10">
        <text>8-oxo-dGTP + H2O = 8-oxo-dGMP + diphosphate + H(+)</text>
        <dbReference type="Rhea" id="RHEA:31575"/>
        <dbReference type="ChEBI" id="CHEBI:15377"/>
        <dbReference type="ChEBI" id="CHEBI:15378"/>
        <dbReference type="ChEBI" id="CHEBI:33019"/>
        <dbReference type="ChEBI" id="CHEBI:63224"/>
        <dbReference type="ChEBI" id="CHEBI:77896"/>
        <dbReference type="EC" id="3.6.1.55"/>
    </reaction>
</comment>
<name>A0A517YW14_9BACT</name>
<evidence type="ECO:0000256" key="16">
    <source>
        <dbReference type="ARBA" id="ARBA00042798"/>
    </source>
</evidence>
<proteinExistence type="inferred from homology"/>
<keyword evidence="9" id="KW-0234">DNA repair</keyword>
<protein>
    <recommendedName>
        <fullName evidence="13">8-oxo-dGTP diphosphatase</fullName>
        <ecNumber evidence="12">3.6.1.55</ecNumber>
    </recommendedName>
    <alternativeName>
        <fullName evidence="16">7,8-dihydro-8-oxoguanine-triphosphatase</fullName>
    </alternativeName>
    <alternativeName>
        <fullName evidence="15">Mutator protein MutT</fullName>
    </alternativeName>
    <alternativeName>
        <fullName evidence="14">dGTP pyrophosphohydrolase</fullName>
    </alternativeName>
</protein>
<dbReference type="AlphaFoldDB" id="A0A517YW14"/>
<comment type="similarity">
    <text evidence="2">Belongs to the Nudix hydrolase family.</text>
</comment>
<dbReference type="CDD" id="cd03425">
    <property type="entry name" value="NUDIX_MutT_NudA_like"/>
    <property type="match status" value="1"/>
</dbReference>
<dbReference type="GO" id="GO:0006281">
    <property type="term" value="P:DNA repair"/>
    <property type="evidence" value="ECO:0007669"/>
    <property type="project" value="UniProtKB-KW"/>
</dbReference>
<evidence type="ECO:0000256" key="11">
    <source>
        <dbReference type="ARBA" id="ARBA00036904"/>
    </source>
</evidence>